<dbReference type="SMART" id="SM00856">
    <property type="entry name" value="PMEI"/>
    <property type="match status" value="1"/>
</dbReference>
<dbReference type="InterPro" id="IPR035513">
    <property type="entry name" value="Invertase/methylesterase_inhib"/>
</dbReference>
<keyword evidence="1" id="KW-0732">Signal</keyword>
<accession>A0A565C3G7</accession>
<dbReference type="Pfam" id="PF04043">
    <property type="entry name" value="PMEI"/>
    <property type="match status" value="1"/>
</dbReference>
<protein>
    <recommendedName>
        <fullName evidence="4">Pectinesterase inhibitor domain-containing protein</fullName>
    </recommendedName>
</protein>
<dbReference type="PANTHER" id="PTHR35357:SF17">
    <property type="entry name" value="PECTINESTERASE INHIBITOR 12"/>
    <property type="match status" value="1"/>
</dbReference>
<dbReference type="EMBL" id="CABITT030000006">
    <property type="protein sequence ID" value="VVB08204.1"/>
    <property type="molecule type" value="Genomic_DNA"/>
</dbReference>
<reference evidence="5" key="1">
    <citation type="submission" date="2019-07" db="EMBL/GenBank/DDBJ databases">
        <authorList>
            <person name="Dittberner H."/>
        </authorList>
    </citation>
    <scope>NUCLEOTIDE SEQUENCE [LARGE SCALE GENOMIC DNA]</scope>
</reference>
<dbReference type="PANTHER" id="PTHR35357">
    <property type="entry name" value="OS02G0537100 PROTEIN"/>
    <property type="match status" value="1"/>
</dbReference>
<dbReference type="InterPro" id="IPR006501">
    <property type="entry name" value="Pectinesterase_inhib_dom"/>
</dbReference>
<comment type="caution">
    <text evidence="5">The sequence shown here is derived from an EMBL/GenBank/DDBJ whole genome shotgun (WGS) entry which is preliminary data.</text>
</comment>
<dbReference type="AlphaFoldDB" id="A0A565C3G7"/>
<dbReference type="Gene3D" id="1.20.140.40">
    <property type="entry name" value="Invertase/pectin methylesterase inhibitor family protein"/>
    <property type="match status" value="1"/>
</dbReference>
<feature type="domain" description="Pectinesterase inhibitor" evidence="4">
    <location>
        <begin position="1"/>
        <end position="99"/>
    </location>
</feature>
<organism evidence="5 6">
    <name type="scientific">Arabis nemorensis</name>
    <dbReference type="NCBI Taxonomy" id="586526"/>
    <lineage>
        <taxon>Eukaryota</taxon>
        <taxon>Viridiplantae</taxon>
        <taxon>Streptophyta</taxon>
        <taxon>Embryophyta</taxon>
        <taxon>Tracheophyta</taxon>
        <taxon>Spermatophyta</taxon>
        <taxon>Magnoliopsida</taxon>
        <taxon>eudicotyledons</taxon>
        <taxon>Gunneridae</taxon>
        <taxon>Pentapetalae</taxon>
        <taxon>rosids</taxon>
        <taxon>malvids</taxon>
        <taxon>Brassicales</taxon>
        <taxon>Brassicaceae</taxon>
        <taxon>Arabideae</taxon>
        <taxon>Arabis</taxon>
    </lineage>
</organism>
<dbReference type="CDD" id="cd15795">
    <property type="entry name" value="PMEI-Pla_a_1_like"/>
    <property type="match status" value="1"/>
</dbReference>
<dbReference type="InterPro" id="IPR034088">
    <property type="entry name" value="Pla_a_1-like"/>
</dbReference>
<evidence type="ECO:0000313" key="6">
    <source>
        <dbReference type="Proteomes" id="UP000489600"/>
    </source>
</evidence>
<dbReference type="OrthoDB" id="1915198at2759"/>
<name>A0A565C3G7_9BRAS</name>
<dbReference type="SUPFAM" id="SSF101148">
    <property type="entry name" value="Plant invertase/pectin methylesterase inhibitor"/>
    <property type="match status" value="1"/>
</dbReference>
<sequence>MTSLKGIVDNIIKSKSYDKGSEIPLQDCLELYSDGTDSLNEALMNVKSRDYGSAKVNLGAALDAPDTCETGFKEGKQLKSPLTNDNNVLFQKILIPLAFTNML</sequence>
<evidence type="ECO:0000256" key="1">
    <source>
        <dbReference type="ARBA" id="ARBA00022729"/>
    </source>
</evidence>
<dbReference type="NCBIfam" id="TIGR01614">
    <property type="entry name" value="PME_inhib"/>
    <property type="match status" value="1"/>
</dbReference>
<evidence type="ECO:0000259" key="4">
    <source>
        <dbReference type="SMART" id="SM00856"/>
    </source>
</evidence>
<comment type="similarity">
    <text evidence="3">Belongs to the PMEI family.</text>
</comment>
<gene>
    <name evidence="5" type="ORF">ANE_LOCUS18648</name>
</gene>
<keyword evidence="2" id="KW-1015">Disulfide bond</keyword>
<keyword evidence="6" id="KW-1185">Reference proteome</keyword>
<dbReference type="GO" id="GO:0004857">
    <property type="term" value="F:enzyme inhibitor activity"/>
    <property type="evidence" value="ECO:0007669"/>
    <property type="project" value="InterPro"/>
</dbReference>
<dbReference type="Proteomes" id="UP000489600">
    <property type="component" value="Unassembled WGS sequence"/>
</dbReference>
<evidence type="ECO:0000256" key="2">
    <source>
        <dbReference type="ARBA" id="ARBA00023157"/>
    </source>
</evidence>
<proteinExistence type="inferred from homology"/>
<evidence type="ECO:0000313" key="5">
    <source>
        <dbReference type="EMBL" id="VVB08204.1"/>
    </source>
</evidence>
<evidence type="ECO:0000256" key="3">
    <source>
        <dbReference type="ARBA" id="ARBA00038471"/>
    </source>
</evidence>